<protein>
    <submittedName>
        <fullName evidence="1">Uncharacterized protein</fullName>
    </submittedName>
</protein>
<proteinExistence type="predicted"/>
<dbReference type="AlphaFoldDB" id="A0A6G0TIM5"/>
<accession>A0A6G0TIM5</accession>
<dbReference type="Proteomes" id="UP000475862">
    <property type="component" value="Unassembled WGS sequence"/>
</dbReference>
<evidence type="ECO:0000313" key="1">
    <source>
        <dbReference type="EMBL" id="KAE9533512.1"/>
    </source>
</evidence>
<keyword evidence="2" id="KW-1185">Reference proteome</keyword>
<evidence type="ECO:0000313" key="2">
    <source>
        <dbReference type="Proteomes" id="UP000475862"/>
    </source>
</evidence>
<gene>
    <name evidence="1" type="ORF">AGLY_009150</name>
</gene>
<sequence>MVSRRIVSEYVVECGWNLEIEIMVLINNINLSITCRNNASISKFGEGGLDGKVNIFSPLLKSKSLPVCTRFNFNFKKLPALFKSRPTSLCKQFDVHYLKVNIYLRKLSENKSSEIRSRVQLLVQDQKTKIIHSQLSDYSKNVLENTYILVTSMCRVTIHPDIKHLRLNIEKCPDFTKKILLKGDIVTFLLAKPLKCIKKHM</sequence>
<name>A0A6G0TIM5_APHGL</name>
<reference evidence="1 2" key="1">
    <citation type="submission" date="2019-08" db="EMBL/GenBank/DDBJ databases">
        <title>The genome of the soybean aphid Biotype 1, its phylome, world population structure and adaptation to the North American continent.</title>
        <authorList>
            <person name="Giordano R."/>
            <person name="Donthu R.K."/>
            <person name="Hernandez A.G."/>
            <person name="Wright C.L."/>
            <person name="Zimin A.V."/>
        </authorList>
    </citation>
    <scope>NUCLEOTIDE SEQUENCE [LARGE SCALE GENOMIC DNA]</scope>
    <source>
        <tissue evidence="1">Whole aphids</tissue>
    </source>
</reference>
<comment type="caution">
    <text evidence="1">The sequence shown here is derived from an EMBL/GenBank/DDBJ whole genome shotgun (WGS) entry which is preliminary data.</text>
</comment>
<dbReference type="EMBL" id="VYZN01000034">
    <property type="protein sequence ID" value="KAE9533512.1"/>
    <property type="molecule type" value="Genomic_DNA"/>
</dbReference>
<organism evidence="1 2">
    <name type="scientific">Aphis glycines</name>
    <name type="common">Soybean aphid</name>
    <dbReference type="NCBI Taxonomy" id="307491"/>
    <lineage>
        <taxon>Eukaryota</taxon>
        <taxon>Metazoa</taxon>
        <taxon>Ecdysozoa</taxon>
        <taxon>Arthropoda</taxon>
        <taxon>Hexapoda</taxon>
        <taxon>Insecta</taxon>
        <taxon>Pterygota</taxon>
        <taxon>Neoptera</taxon>
        <taxon>Paraneoptera</taxon>
        <taxon>Hemiptera</taxon>
        <taxon>Sternorrhyncha</taxon>
        <taxon>Aphidomorpha</taxon>
        <taxon>Aphidoidea</taxon>
        <taxon>Aphididae</taxon>
        <taxon>Aphidini</taxon>
        <taxon>Aphis</taxon>
        <taxon>Aphis</taxon>
    </lineage>
</organism>